<dbReference type="InterPro" id="IPR016160">
    <property type="entry name" value="Ald_DH_CS_CYS"/>
</dbReference>
<dbReference type="Gene3D" id="3.40.309.10">
    <property type="entry name" value="Aldehyde Dehydrogenase, Chain A, domain 2"/>
    <property type="match status" value="1"/>
</dbReference>
<name>A0A7K1KL15_9BACT</name>
<dbReference type="GO" id="GO:0016620">
    <property type="term" value="F:oxidoreductase activity, acting on the aldehyde or oxo group of donors, NAD or NADP as acceptor"/>
    <property type="evidence" value="ECO:0007669"/>
    <property type="project" value="InterPro"/>
</dbReference>
<evidence type="ECO:0000256" key="2">
    <source>
        <dbReference type="ARBA" id="ARBA00023002"/>
    </source>
</evidence>
<proteinExistence type="inferred from homology"/>
<dbReference type="PANTHER" id="PTHR43353">
    <property type="entry name" value="SUCCINATE-SEMIALDEHYDE DEHYDROGENASE, MITOCHONDRIAL"/>
    <property type="match status" value="1"/>
</dbReference>
<dbReference type="InterPro" id="IPR050740">
    <property type="entry name" value="Aldehyde_DH_Superfamily"/>
</dbReference>
<organism evidence="4 5">
    <name type="scientific">Pseudodesulfovibrio alkaliphilus</name>
    <dbReference type="NCBI Taxonomy" id="2661613"/>
    <lineage>
        <taxon>Bacteria</taxon>
        <taxon>Pseudomonadati</taxon>
        <taxon>Thermodesulfobacteriota</taxon>
        <taxon>Desulfovibrionia</taxon>
        <taxon>Desulfovibrionales</taxon>
        <taxon>Desulfovibrionaceae</taxon>
    </lineage>
</organism>
<evidence type="ECO:0000256" key="1">
    <source>
        <dbReference type="ARBA" id="ARBA00009986"/>
    </source>
</evidence>
<gene>
    <name evidence="4" type="ORF">GKC30_03865</name>
</gene>
<dbReference type="RefSeq" id="WP_155932423.1">
    <property type="nucleotide sequence ID" value="NZ_WODC01000002.1"/>
</dbReference>
<evidence type="ECO:0000259" key="3">
    <source>
        <dbReference type="Pfam" id="PF00171"/>
    </source>
</evidence>
<dbReference type="InterPro" id="IPR016162">
    <property type="entry name" value="Ald_DH_N"/>
</dbReference>
<comment type="caution">
    <text evidence="4">The sequence shown here is derived from an EMBL/GenBank/DDBJ whole genome shotgun (WGS) entry which is preliminary data.</text>
</comment>
<comment type="similarity">
    <text evidence="1">Belongs to the aldehyde dehydrogenase family.</text>
</comment>
<accession>A0A7K1KL15</accession>
<keyword evidence="2" id="KW-0560">Oxidoreductase</keyword>
<protein>
    <submittedName>
        <fullName evidence="4">Aldehyde dehydrogenase family protein</fullName>
    </submittedName>
</protein>
<dbReference type="InterPro" id="IPR016163">
    <property type="entry name" value="Ald_DH_C"/>
</dbReference>
<reference evidence="4 5" key="1">
    <citation type="submission" date="2019-11" db="EMBL/GenBank/DDBJ databases">
        <title>Pseudodesulfovibrio alkaliphilus, sp. nov., an alkaliphilic sulfate-reducing bacteria from mud volcano of Taman peninsula, Russia.</title>
        <authorList>
            <person name="Frolova A."/>
            <person name="Merkel A.Y."/>
            <person name="Slobodkin A.I."/>
        </authorList>
    </citation>
    <scope>NUCLEOTIDE SEQUENCE [LARGE SCALE GENOMIC DNA]</scope>
    <source>
        <strain evidence="4 5">F-1</strain>
    </source>
</reference>
<dbReference type="EMBL" id="WODC01000002">
    <property type="protein sequence ID" value="MUM76768.1"/>
    <property type="molecule type" value="Genomic_DNA"/>
</dbReference>
<evidence type="ECO:0000313" key="4">
    <source>
        <dbReference type="EMBL" id="MUM76768.1"/>
    </source>
</evidence>
<dbReference type="InterPro" id="IPR016161">
    <property type="entry name" value="Ald_DH/histidinol_DH"/>
</dbReference>
<dbReference type="Gene3D" id="3.40.605.10">
    <property type="entry name" value="Aldehyde Dehydrogenase, Chain A, domain 1"/>
    <property type="match status" value="1"/>
</dbReference>
<evidence type="ECO:0000313" key="5">
    <source>
        <dbReference type="Proteomes" id="UP000461162"/>
    </source>
</evidence>
<dbReference type="SUPFAM" id="SSF53720">
    <property type="entry name" value="ALDH-like"/>
    <property type="match status" value="1"/>
</dbReference>
<sequence length="540" mass="58845">MTTNADMLTLFPDAQDVPEAHALPEPVELRGYLVGGRIIDWDGPMQQIDSPVEIRRNGSLEPVRLGSCPQLDAQAGLAAVEAVRQAWDHGMGLWPTLSVADRISRVEAFTGRMIEKREAIVRLMMWEICKPLDECRVEFDRTVEYIRDTVDALKDLDRASSRFVIEKGIYAQIRRAPLGPTLCMGPYNYPLNETFATLIPALLMGNPVILKPPRLGRLLYVPLMEAFRDCFPAGVVNVVFGGRSMVGPIMASGIISVLAFIGSSDAASALRKAHPNPNQLRCILGMGAKNPAIVMKSADMELAVAECAAGSLSFSGQRCTALKILFVHEDRLDEFVERFVDAVAAMPMGMPWKDGVRITPLPEPGKCTYLGMLVSDAIAHGARVVNAGGGQSGGSLFHPAVLSPVNADMLVYHEEQFGPVVPIVPFRDMATPVNYMVESPFGQQLSIFSDDPKEVAGLVDPLVNQVCRVNINCLCQRGPDTFPFTGRKDSAEGTLSVGDALRCFSIRTLVAAKGTDRNKELLAAITREHSSNFLSTDFIM</sequence>
<dbReference type="CDD" id="cd07082">
    <property type="entry name" value="ALDH_F11_NP-GAPDH"/>
    <property type="match status" value="1"/>
</dbReference>
<dbReference type="Proteomes" id="UP000461162">
    <property type="component" value="Unassembled WGS sequence"/>
</dbReference>
<feature type="domain" description="Aldehyde dehydrogenase" evidence="3">
    <location>
        <begin position="67"/>
        <end position="504"/>
    </location>
</feature>
<dbReference type="AlphaFoldDB" id="A0A7K1KL15"/>
<dbReference type="PROSITE" id="PS00070">
    <property type="entry name" value="ALDEHYDE_DEHYDR_CYS"/>
    <property type="match status" value="1"/>
</dbReference>
<keyword evidence="5" id="KW-1185">Reference proteome</keyword>
<dbReference type="Pfam" id="PF00171">
    <property type="entry name" value="Aldedh"/>
    <property type="match status" value="1"/>
</dbReference>
<dbReference type="InterPro" id="IPR015590">
    <property type="entry name" value="Aldehyde_DH_dom"/>
</dbReference>
<dbReference type="PANTHER" id="PTHR43353:SF5">
    <property type="entry name" value="SUCCINATE-SEMIALDEHYDE DEHYDROGENASE, MITOCHONDRIAL"/>
    <property type="match status" value="1"/>
</dbReference>